<evidence type="ECO:0000313" key="7">
    <source>
        <dbReference type="EMBL" id="GFH20123.1"/>
    </source>
</evidence>
<name>A0A699ZBV9_HAELA</name>
<keyword evidence="2" id="KW-0479">Metal-binding</keyword>
<evidence type="ECO:0000256" key="3">
    <source>
        <dbReference type="ARBA" id="ARBA00022741"/>
    </source>
</evidence>
<evidence type="ECO:0000256" key="6">
    <source>
        <dbReference type="ARBA" id="ARBA00022967"/>
    </source>
</evidence>
<keyword evidence="8" id="KW-1185">Reference proteome</keyword>
<keyword evidence="6" id="KW-1278">Translocase</keyword>
<evidence type="ECO:0000256" key="2">
    <source>
        <dbReference type="ARBA" id="ARBA00022723"/>
    </source>
</evidence>
<keyword evidence="5" id="KW-0460">Magnesium</keyword>
<sequence>DASMASPFTAKASSVLPCTDIIKQGRSTLVTTVQMFKILGLLCLSTAYGMSVMYLQGVKLSDSQATTSGMLTAALFFFISQAKPQDTLSPVRPHPNIFTPYFFISLLGQFR</sequence>
<reference evidence="7 8" key="1">
    <citation type="submission" date="2020-02" db="EMBL/GenBank/DDBJ databases">
        <title>Draft genome sequence of Haematococcus lacustris strain NIES-144.</title>
        <authorList>
            <person name="Morimoto D."/>
            <person name="Nakagawa S."/>
            <person name="Yoshida T."/>
            <person name="Sawayama S."/>
        </authorList>
    </citation>
    <scope>NUCLEOTIDE SEQUENCE [LARGE SCALE GENOMIC DNA]</scope>
    <source>
        <strain evidence="7 8">NIES-144</strain>
    </source>
</reference>
<keyword evidence="4" id="KW-0067">ATP-binding</keyword>
<proteinExistence type="predicted"/>
<comment type="caution">
    <text evidence="7">The sequence shown here is derived from an EMBL/GenBank/DDBJ whole genome shotgun (WGS) entry which is preliminary data.</text>
</comment>
<protein>
    <submittedName>
        <fullName evidence="7">Uncharacterized protein</fullName>
    </submittedName>
</protein>
<dbReference type="GO" id="GO:0015662">
    <property type="term" value="F:P-type ion transporter activity"/>
    <property type="evidence" value="ECO:0007669"/>
    <property type="project" value="TreeGrafter"/>
</dbReference>
<dbReference type="Proteomes" id="UP000485058">
    <property type="component" value="Unassembled WGS sequence"/>
</dbReference>
<dbReference type="PANTHER" id="PTHR45630:SF7">
    <property type="entry name" value="ENDOPLASMIC RETICULUM TRANSMEMBRANE HELIX TRANSLOCASE"/>
    <property type="match status" value="1"/>
</dbReference>
<keyword evidence="3" id="KW-0547">Nucleotide-binding</keyword>
<dbReference type="InterPro" id="IPR023298">
    <property type="entry name" value="ATPase_P-typ_TM_dom_sf"/>
</dbReference>
<dbReference type="PANTHER" id="PTHR45630">
    <property type="entry name" value="CATION-TRANSPORTING ATPASE-RELATED"/>
    <property type="match status" value="1"/>
</dbReference>
<dbReference type="InterPro" id="IPR006544">
    <property type="entry name" value="P-type_TPase_V"/>
</dbReference>
<organism evidence="7 8">
    <name type="scientific">Haematococcus lacustris</name>
    <name type="common">Green alga</name>
    <name type="synonym">Haematococcus pluvialis</name>
    <dbReference type="NCBI Taxonomy" id="44745"/>
    <lineage>
        <taxon>Eukaryota</taxon>
        <taxon>Viridiplantae</taxon>
        <taxon>Chlorophyta</taxon>
        <taxon>core chlorophytes</taxon>
        <taxon>Chlorophyceae</taxon>
        <taxon>CS clade</taxon>
        <taxon>Chlamydomonadales</taxon>
        <taxon>Haematococcaceae</taxon>
        <taxon>Haematococcus</taxon>
    </lineage>
</organism>
<comment type="subcellular location">
    <subcellularLocation>
        <location evidence="1">Membrane</location>
        <topology evidence="1">Multi-pass membrane protein</topology>
    </subcellularLocation>
</comment>
<dbReference type="GO" id="GO:0046872">
    <property type="term" value="F:metal ion binding"/>
    <property type="evidence" value="ECO:0007669"/>
    <property type="project" value="UniProtKB-KW"/>
</dbReference>
<dbReference type="GO" id="GO:0005789">
    <property type="term" value="C:endoplasmic reticulum membrane"/>
    <property type="evidence" value="ECO:0007669"/>
    <property type="project" value="TreeGrafter"/>
</dbReference>
<dbReference type="SUPFAM" id="SSF81665">
    <property type="entry name" value="Calcium ATPase, transmembrane domain M"/>
    <property type="match status" value="1"/>
</dbReference>
<gene>
    <name evidence="7" type="ORF">HaLaN_17198</name>
</gene>
<dbReference type="GO" id="GO:0005524">
    <property type="term" value="F:ATP binding"/>
    <property type="evidence" value="ECO:0007669"/>
    <property type="project" value="UniProtKB-KW"/>
</dbReference>
<dbReference type="GO" id="GO:0006874">
    <property type="term" value="P:intracellular calcium ion homeostasis"/>
    <property type="evidence" value="ECO:0007669"/>
    <property type="project" value="TreeGrafter"/>
</dbReference>
<dbReference type="EMBL" id="BLLF01001579">
    <property type="protein sequence ID" value="GFH20123.1"/>
    <property type="molecule type" value="Genomic_DNA"/>
</dbReference>
<evidence type="ECO:0000256" key="1">
    <source>
        <dbReference type="ARBA" id="ARBA00004141"/>
    </source>
</evidence>
<accession>A0A699ZBV9</accession>
<evidence type="ECO:0000313" key="8">
    <source>
        <dbReference type="Proteomes" id="UP000485058"/>
    </source>
</evidence>
<feature type="non-terminal residue" evidence="7">
    <location>
        <position position="1"/>
    </location>
</feature>
<dbReference type="AlphaFoldDB" id="A0A699ZBV9"/>
<dbReference type="GO" id="GO:0019829">
    <property type="term" value="F:ATPase-coupled monoatomic cation transmembrane transporter activity"/>
    <property type="evidence" value="ECO:0007669"/>
    <property type="project" value="TreeGrafter"/>
</dbReference>
<evidence type="ECO:0000256" key="5">
    <source>
        <dbReference type="ARBA" id="ARBA00022842"/>
    </source>
</evidence>
<evidence type="ECO:0000256" key="4">
    <source>
        <dbReference type="ARBA" id="ARBA00022840"/>
    </source>
</evidence>